<dbReference type="AlphaFoldDB" id="A0A6P7Z004"/>
<dbReference type="InterPro" id="IPR045860">
    <property type="entry name" value="Snake_toxin-like_sf"/>
</dbReference>
<dbReference type="Proteomes" id="UP000515156">
    <property type="component" value="Chromosome 8"/>
</dbReference>
<feature type="chain" id="PRO_5027739392" evidence="3">
    <location>
        <begin position="21"/>
        <end position="195"/>
    </location>
</feature>
<dbReference type="SUPFAM" id="SSF57302">
    <property type="entry name" value="Snake toxin-like"/>
    <property type="match status" value="2"/>
</dbReference>
<keyword evidence="2" id="KW-0964">Secreted</keyword>
<dbReference type="Pfam" id="PF00021">
    <property type="entry name" value="UPAR_LY6"/>
    <property type="match status" value="2"/>
</dbReference>
<dbReference type="OrthoDB" id="9907178at2759"/>
<dbReference type="PANTHER" id="PTHR20914:SF9">
    <property type="entry name" value="COILED, ISOFORM A"/>
    <property type="match status" value="1"/>
</dbReference>
<evidence type="ECO:0000313" key="5">
    <source>
        <dbReference type="Proteomes" id="UP000515156"/>
    </source>
</evidence>
<keyword evidence="3" id="KW-0732">Signal</keyword>
<accession>A0A6P7Z004</accession>
<keyword evidence="6" id="KW-0593">Phospholipase A2 inhibitor</keyword>
<evidence type="ECO:0000313" key="6">
    <source>
        <dbReference type="RefSeq" id="XP_030068840.1"/>
    </source>
</evidence>
<evidence type="ECO:0000256" key="1">
    <source>
        <dbReference type="ARBA" id="ARBA00004613"/>
    </source>
</evidence>
<organism evidence="5 6">
    <name type="scientific">Microcaecilia unicolor</name>
    <dbReference type="NCBI Taxonomy" id="1415580"/>
    <lineage>
        <taxon>Eukaryota</taxon>
        <taxon>Metazoa</taxon>
        <taxon>Chordata</taxon>
        <taxon>Craniata</taxon>
        <taxon>Vertebrata</taxon>
        <taxon>Euteleostomi</taxon>
        <taxon>Amphibia</taxon>
        <taxon>Gymnophiona</taxon>
        <taxon>Siphonopidae</taxon>
        <taxon>Microcaecilia</taxon>
    </lineage>
</organism>
<feature type="domain" description="UPAR/Ly6" evidence="4">
    <location>
        <begin position="117"/>
        <end position="174"/>
    </location>
</feature>
<dbReference type="CDD" id="cd23572">
    <property type="entry name" value="TFP_LU_ECD_PINLYP_rpt2"/>
    <property type="match status" value="1"/>
</dbReference>
<dbReference type="Gene3D" id="2.10.60.10">
    <property type="entry name" value="CD59"/>
    <property type="match status" value="2"/>
</dbReference>
<dbReference type="GO" id="GO:0005576">
    <property type="term" value="C:extracellular region"/>
    <property type="evidence" value="ECO:0007669"/>
    <property type="project" value="UniProtKB-SubCell"/>
</dbReference>
<dbReference type="InterPro" id="IPR050918">
    <property type="entry name" value="CNF-like_PLA2_Inhibitor"/>
</dbReference>
<gene>
    <name evidence="6" type="primary">LOC115476553</name>
</gene>
<dbReference type="KEGG" id="muo:115476553"/>
<dbReference type="GeneID" id="115476553"/>
<dbReference type="RefSeq" id="XP_030068840.1">
    <property type="nucleotide sequence ID" value="XM_030212980.1"/>
</dbReference>
<protein>
    <submittedName>
        <fullName evidence="6">Phospholipase A2 inhibitor and Ly6/PLAUR domain-containing protein-like</fullName>
    </submittedName>
</protein>
<keyword evidence="5" id="KW-1185">Reference proteome</keyword>
<comment type="subcellular location">
    <subcellularLocation>
        <location evidence="1">Secreted</location>
    </subcellularLocation>
</comment>
<evidence type="ECO:0000256" key="2">
    <source>
        <dbReference type="ARBA" id="ARBA00022525"/>
    </source>
</evidence>
<evidence type="ECO:0000259" key="4">
    <source>
        <dbReference type="Pfam" id="PF00021"/>
    </source>
</evidence>
<sequence>MRAFLTSICIFSALIAIGLCLTCDHCLNIEGDSCSGLSAECNEGEMCLTHIENATKGNEGHLACFKGCGKYDPRICKKALYAHSDTFSFVLYTECCNEDNCNSGTVTVPPINTTENGFECPTCYIIGSSECTSTKTIKCVGNEEQCFNSVGNVRMPGDKFEEQAIQGCISTGSCEIGFSATKGMTALAMKKFTCI</sequence>
<feature type="signal peptide" evidence="3">
    <location>
        <begin position="1"/>
        <end position="20"/>
    </location>
</feature>
<dbReference type="PANTHER" id="PTHR20914">
    <property type="entry name" value="LY6/PLAUR DOMAIN-CONTAINING PROTEIN 8"/>
    <property type="match status" value="1"/>
</dbReference>
<dbReference type="GO" id="GO:0019834">
    <property type="term" value="F:phospholipase A2 inhibitor activity"/>
    <property type="evidence" value="ECO:0007669"/>
    <property type="project" value="UniProtKB-KW"/>
</dbReference>
<dbReference type="InterPro" id="IPR016054">
    <property type="entry name" value="LY6_UPA_recep-like"/>
</dbReference>
<feature type="domain" description="UPAR/Ly6" evidence="4">
    <location>
        <begin position="21"/>
        <end position="103"/>
    </location>
</feature>
<dbReference type="InParanoid" id="A0A6P7Z004"/>
<name>A0A6P7Z004_9AMPH</name>
<evidence type="ECO:0000256" key="3">
    <source>
        <dbReference type="SAM" id="SignalP"/>
    </source>
</evidence>
<proteinExistence type="predicted"/>
<reference evidence="6" key="1">
    <citation type="submission" date="2025-08" db="UniProtKB">
        <authorList>
            <consortium name="RefSeq"/>
        </authorList>
    </citation>
    <scope>IDENTIFICATION</scope>
</reference>